<dbReference type="Proteomes" id="UP000321104">
    <property type="component" value="Unassembled WGS sequence"/>
</dbReference>
<protein>
    <submittedName>
        <fullName evidence="3">DNA-binding protein HU-1</fullName>
    </submittedName>
</protein>
<dbReference type="GO" id="GO:0006302">
    <property type="term" value="P:double-strand break repair"/>
    <property type="evidence" value="ECO:0007669"/>
    <property type="project" value="TreeGrafter"/>
</dbReference>
<accession>A0A6N3TAA2</accession>
<evidence type="ECO:0000313" key="6">
    <source>
        <dbReference type="Proteomes" id="UP000321104"/>
    </source>
</evidence>
<dbReference type="Proteomes" id="UP000032673">
    <property type="component" value="Unassembled WGS sequence"/>
</dbReference>
<reference evidence="4 6" key="2">
    <citation type="submission" date="2019-07" db="EMBL/GenBank/DDBJ databases">
        <title>Whole genome shotgun sequence of Acetobacter indonesiensis NBRC 16471.</title>
        <authorList>
            <person name="Hosoyama A."/>
            <person name="Uohara A."/>
            <person name="Ohji S."/>
            <person name="Ichikawa N."/>
        </authorList>
    </citation>
    <scope>NUCLEOTIDE SEQUENCE [LARGE SCALE GENOMIC DNA]</scope>
    <source>
        <strain evidence="4 6">NBRC 16471</strain>
    </source>
</reference>
<dbReference type="PANTHER" id="PTHR32182">
    <property type="entry name" value="DNA REPLICATION AND REPAIR PROTEIN RECF"/>
    <property type="match status" value="1"/>
</dbReference>
<dbReference type="CDD" id="cd00267">
    <property type="entry name" value="ABC_ATPase"/>
    <property type="match status" value="1"/>
</dbReference>
<sequence length="861" mass="94685">MILEWSPTRPLWQQDALKRIVTQGRVGPSDVDDLFQLCLKGQGKTGIILEAVPLSEADRLTRITAGGAVSLRSISNVKRANRLASDQTLPFAPTGLTIIYGDNGVGKSGYARILKRACRARFSTPILPDAIEGRGVGAASATIAWADEGVDCPPVQWTDDGTPHPVLCAVSVFDRESATVHVRDQNEVFFRPFGLDIPDELAAACLAVKEKLTLERDRLNKARDPVFQMPTFSQTSKVGRIMGSLRADTDLAPLRALATMSGEELERLARLSEDLAGDPVKAAAIERAWATSLDRFATDIEVILAETSNDAMAALLTAITEARDKRTAAQMAADAAFSTAFLVGVGEGPWRALWEAARRYSTEAAYPEKAFPVVGDDAACLLCQQPLNPESQARMIAFEAFITTDTERHALEAEAARDKAVDRLTAATVRFASFQHLGQLGIRAPEAAKLTRRSLAVARVRRSLGLTAARDGSAPTMPPMPGVVSVVLRDLAARAREYADELTLAASAEGRARLETECDELRDRKALNALLPKAVAEIVRLNDLDRVDRCITETTTHAVTRLGSAIADEVITPRVRDRFQEEIQKLAASRVRVDIVRNGGRFGSPQYQVRLFANAKAKVHSILSEGEQTCVALAVFLTELAMADRPSTLVFDDPVSSLDHRWRQKVAERLVEEAQTRQIILFTHDLVFLNDLQTLASRVAVPHKDVSLIQSAQGAGIVREGLPWVGQRILERIDNLEKEARAARDLFDAQDDEGYATAVATFYNRLRSTWERALEDVAFCNVIHRHRDYINAKELKKVVVLQPADIIAWEAGFKICCDITDAHDPSRGRNAACPPPADLLKHVQDLNTWIRLLKERQKHIV</sequence>
<reference evidence="3 5" key="1">
    <citation type="submission" date="2012-11" db="EMBL/GenBank/DDBJ databases">
        <title>Whole genome sequence of Acetobacter indonesiensis 5H-1.</title>
        <authorList>
            <person name="Azuma Y."/>
            <person name="Higashiura N."/>
            <person name="Hirakawa H."/>
            <person name="Matsushita K."/>
        </authorList>
    </citation>
    <scope>NUCLEOTIDE SEQUENCE [LARGE SCALE GENOMIC DNA]</scope>
    <source>
        <strain evidence="3 5">5H-1</strain>
    </source>
</reference>
<keyword evidence="3" id="KW-0238">DNA-binding</keyword>
<dbReference type="PANTHER" id="PTHR32182:SF22">
    <property type="entry name" value="ATP-DEPENDENT ENDONUCLEASE, OLD FAMILY-RELATED"/>
    <property type="match status" value="1"/>
</dbReference>
<evidence type="ECO:0000259" key="2">
    <source>
        <dbReference type="Pfam" id="PF13166"/>
    </source>
</evidence>
<dbReference type="GO" id="GO:0000731">
    <property type="term" value="P:DNA synthesis involved in DNA repair"/>
    <property type="evidence" value="ECO:0007669"/>
    <property type="project" value="TreeGrafter"/>
</dbReference>
<gene>
    <name evidence="3" type="ORF">Abin_008_020</name>
    <name evidence="4" type="ORF">AIN02nite_27440</name>
</gene>
<dbReference type="AlphaFoldDB" id="A0A6N3TAA2"/>
<feature type="domain" description="Protein CR006 P-loop" evidence="2">
    <location>
        <begin position="611"/>
        <end position="699"/>
    </location>
</feature>
<name>A0A6N3TAA2_9PROT</name>
<dbReference type="Pfam" id="PF13166">
    <property type="entry name" value="AAA_13"/>
    <property type="match status" value="1"/>
</dbReference>
<dbReference type="Gene3D" id="3.40.50.300">
    <property type="entry name" value="P-loop containing nucleotide triphosphate hydrolases"/>
    <property type="match status" value="1"/>
</dbReference>
<organism evidence="4 6">
    <name type="scientific">Acetobacter indonesiensis</name>
    <dbReference type="NCBI Taxonomy" id="104101"/>
    <lineage>
        <taxon>Bacteria</taxon>
        <taxon>Pseudomonadati</taxon>
        <taxon>Pseudomonadota</taxon>
        <taxon>Alphaproteobacteria</taxon>
        <taxon>Acetobacterales</taxon>
        <taxon>Acetobacteraceae</taxon>
        <taxon>Acetobacter</taxon>
    </lineage>
</organism>
<keyword evidence="1" id="KW-0175">Coiled coil</keyword>
<evidence type="ECO:0000313" key="4">
    <source>
        <dbReference type="EMBL" id="GEN04719.1"/>
    </source>
</evidence>
<dbReference type="EMBL" id="BJXQ01000025">
    <property type="protein sequence ID" value="GEN04719.1"/>
    <property type="molecule type" value="Genomic_DNA"/>
</dbReference>
<evidence type="ECO:0000313" key="5">
    <source>
        <dbReference type="Proteomes" id="UP000032673"/>
    </source>
</evidence>
<comment type="caution">
    <text evidence="4">The sequence shown here is derived from an EMBL/GenBank/DDBJ whole genome shotgun (WGS) entry which is preliminary data.</text>
</comment>
<feature type="coiled-coil region" evidence="1">
    <location>
        <begin position="726"/>
        <end position="753"/>
    </location>
</feature>
<dbReference type="SUPFAM" id="SSF52540">
    <property type="entry name" value="P-loop containing nucleoside triphosphate hydrolases"/>
    <property type="match status" value="1"/>
</dbReference>
<dbReference type="InterPro" id="IPR027417">
    <property type="entry name" value="P-loop_NTPase"/>
</dbReference>
<dbReference type="GO" id="GO:0003677">
    <property type="term" value="F:DNA binding"/>
    <property type="evidence" value="ECO:0007669"/>
    <property type="project" value="UniProtKB-KW"/>
</dbReference>
<dbReference type="EMBL" id="BAMW01000008">
    <property type="protein sequence ID" value="GAN62514.1"/>
    <property type="molecule type" value="Genomic_DNA"/>
</dbReference>
<dbReference type="InterPro" id="IPR026866">
    <property type="entry name" value="CR006_AAA"/>
</dbReference>
<keyword evidence="5" id="KW-1185">Reference proteome</keyword>
<proteinExistence type="predicted"/>
<evidence type="ECO:0000256" key="1">
    <source>
        <dbReference type="SAM" id="Coils"/>
    </source>
</evidence>
<evidence type="ECO:0000313" key="3">
    <source>
        <dbReference type="EMBL" id="GAN62514.1"/>
    </source>
</evidence>